<gene>
    <name evidence="1" type="ORF">HPB47_000903</name>
</gene>
<organism evidence="1 2">
    <name type="scientific">Ixodes persulcatus</name>
    <name type="common">Taiga tick</name>
    <dbReference type="NCBI Taxonomy" id="34615"/>
    <lineage>
        <taxon>Eukaryota</taxon>
        <taxon>Metazoa</taxon>
        <taxon>Ecdysozoa</taxon>
        <taxon>Arthropoda</taxon>
        <taxon>Chelicerata</taxon>
        <taxon>Arachnida</taxon>
        <taxon>Acari</taxon>
        <taxon>Parasitiformes</taxon>
        <taxon>Ixodida</taxon>
        <taxon>Ixodoidea</taxon>
        <taxon>Ixodidae</taxon>
        <taxon>Ixodinae</taxon>
        <taxon>Ixodes</taxon>
    </lineage>
</organism>
<keyword evidence="2" id="KW-1185">Reference proteome</keyword>
<name>A0AC60PQQ6_IXOPE</name>
<dbReference type="Proteomes" id="UP000805193">
    <property type="component" value="Unassembled WGS sequence"/>
</dbReference>
<reference evidence="1 2" key="1">
    <citation type="journal article" date="2020" name="Cell">
        <title>Large-Scale Comparative Analyses of Tick Genomes Elucidate Their Genetic Diversity and Vector Capacities.</title>
        <authorList>
            <consortium name="Tick Genome and Microbiome Consortium (TIGMIC)"/>
            <person name="Jia N."/>
            <person name="Wang J."/>
            <person name="Shi W."/>
            <person name="Du L."/>
            <person name="Sun Y."/>
            <person name="Zhan W."/>
            <person name="Jiang J.F."/>
            <person name="Wang Q."/>
            <person name="Zhang B."/>
            <person name="Ji P."/>
            <person name="Bell-Sakyi L."/>
            <person name="Cui X.M."/>
            <person name="Yuan T.T."/>
            <person name="Jiang B.G."/>
            <person name="Yang W.F."/>
            <person name="Lam T.T."/>
            <person name="Chang Q.C."/>
            <person name="Ding S.J."/>
            <person name="Wang X.J."/>
            <person name="Zhu J.G."/>
            <person name="Ruan X.D."/>
            <person name="Zhao L."/>
            <person name="Wei J.T."/>
            <person name="Ye R.Z."/>
            <person name="Que T.C."/>
            <person name="Du C.H."/>
            <person name="Zhou Y.H."/>
            <person name="Cheng J.X."/>
            <person name="Dai P.F."/>
            <person name="Guo W.B."/>
            <person name="Han X.H."/>
            <person name="Huang E.J."/>
            <person name="Li L.F."/>
            <person name="Wei W."/>
            <person name="Gao Y.C."/>
            <person name="Liu J.Z."/>
            <person name="Shao H.Z."/>
            <person name="Wang X."/>
            <person name="Wang C.C."/>
            <person name="Yang T.C."/>
            <person name="Huo Q.B."/>
            <person name="Li W."/>
            <person name="Chen H.Y."/>
            <person name="Chen S.E."/>
            <person name="Zhou L.G."/>
            <person name="Ni X.B."/>
            <person name="Tian J.H."/>
            <person name="Sheng Y."/>
            <person name="Liu T."/>
            <person name="Pan Y.S."/>
            <person name="Xia L.Y."/>
            <person name="Li J."/>
            <person name="Zhao F."/>
            <person name="Cao W.C."/>
        </authorList>
    </citation>
    <scope>NUCLEOTIDE SEQUENCE [LARGE SCALE GENOMIC DNA]</scope>
    <source>
        <strain evidence="1">Iper-2018</strain>
    </source>
</reference>
<dbReference type="EMBL" id="JABSTQ010010116">
    <property type="protein sequence ID" value="KAG0423306.1"/>
    <property type="molecule type" value="Genomic_DNA"/>
</dbReference>
<evidence type="ECO:0000313" key="2">
    <source>
        <dbReference type="Proteomes" id="UP000805193"/>
    </source>
</evidence>
<protein>
    <submittedName>
        <fullName evidence="1">Uncharacterized protein</fullName>
    </submittedName>
</protein>
<proteinExistence type="predicted"/>
<accession>A0AC60PQQ6</accession>
<sequence length="189" mass="20656">MPFSLRIKSPSGTEGSPPPSRSLDSAPIEASARSPAARAGSGVARRSPRVDGGSDKMAARSKSWGGDSNWKRLTFKVSQPRGRRSRRPIRTPRTPGSASRVGAPPSCRRLDLQSVLRVSLERRRSRALEPLALAPRQSNHLRTALPLRGALHLHSRRYGGRARFTGDTFQGHGSLRFPPRRPKGLRCAS</sequence>
<comment type="caution">
    <text evidence="1">The sequence shown here is derived from an EMBL/GenBank/DDBJ whole genome shotgun (WGS) entry which is preliminary data.</text>
</comment>
<evidence type="ECO:0000313" key="1">
    <source>
        <dbReference type="EMBL" id="KAG0423306.1"/>
    </source>
</evidence>